<protein>
    <recommendedName>
        <fullName evidence="11">Hydroxyethylthiazole kinase</fullName>
        <ecNumber evidence="11">2.7.1.50</ecNumber>
    </recommendedName>
    <alternativeName>
        <fullName evidence="11">4-methyl-5-beta-hydroxyethylthiazole kinase</fullName>
        <shortName evidence="11">TH kinase</shortName>
        <shortName evidence="11">Thz kinase</shortName>
    </alternativeName>
</protein>
<evidence type="ECO:0000256" key="9">
    <source>
        <dbReference type="ARBA" id="ARBA00022842"/>
    </source>
</evidence>
<evidence type="ECO:0000256" key="7">
    <source>
        <dbReference type="ARBA" id="ARBA00022777"/>
    </source>
</evidence>
<dbReference type="EC" id="2.7.1.50" evidence="11"/>
<dbReference type="GO" id="GO:0009228">
    <property type="term" value="P:thiamine biosynthetic process"/>
    <property type="evidence" value="ECO:0007669"/>
    <property type="project" value="UniProtKB-KW"/>
</dbReference>
<dbReference type="PRINTS" id="PR01099">
    <property type="entry name" value="HYETHTZKNASE"/>
</dbReference>
<dbReference type="EMBL" id="JQIF01000017">
    <property type="protein sequence ID" value="KGJ54282.1"/>
    <property type="molecule type" value="Genomic_DNA"/>
</dbReference>
<reference evidence="12 13" key="1">
    <citation type="submission" date="2014-08" db="EMBL/GenBank/DDBJ databases">
        <title>Clostridium innocuum, an unnegligible vancomycin-resistant pathogen causing extra-intestinal infections.</title>
        <authorList>
            <person name="Feng Y."/>
            <person name="Chiu C.-H."/>
        </authorList>
    </citation>
    <scope>NUCLEOTIDE SEQUENCE [LARGE SCALE GENOMIC DNA]</scope>
    <source>
        <strain evidence="12 13">AN88</strain>
    </source>
</reference>
<evidence type="ECO:0000256" key="3">
    <source>
        <dbReference type="ARBA" id="ARBA00004868"/>
    </source>
</evidence>
<feature type="binding site" evidence="11">
    <location>
        <position position="170"/>
    </location>
    <ligand>
        <name>ATP</name>
        <dbReference type="ChEBI" id="CHEBI:30616"/>
    </ligand>
</feature>
<keyword evidence="10 11" id="KW-0784">Thiamine biosynthesis</keyword>
<feature type="binding site" evidence="11">
    <location>
        <position position="197"/>
    </location>
    <ligand>
        <name>substrate</name>
    </ligand>
</feature>
<evidence type="ECO:0000256" key="10">
    <source>
        <dbReference type="ARBA" id="ARBA00022977"/>
    </source>
</evidence>
<evidence type="ECO:0000256" key="5">
    <source>
        <dbReference type="ARBA" id="ARBA00022723"/>
    </source>
</evidence>
<comment type="similarity">
    <text evidence="11">Belongs to the Thz kinase family.</text>
</comment>
<dbReference type="NCBIfam" id="NF006830">
    <property type="entry name" value="PRK09355.1"/>
    <property type="match status" value="1"/>
</dbReference>
<evidence type="ECO:0000256" key="1">
    <source>
        <dbReference type="ARBA" id="ARBA00001771"/>
    </source>
</evidence>
<evidence type="ECO:0000313" key="12">
    <source>
        <dbReference type="EMBL" id="KGJ54282.1"/>
    </source>
</evidence>
<dbReference type="GO" id="GO:0005524">
    <property type="term" value="F:ATP binding"/>
    <property type="evidence" value="ECO:0007669"/>
    <property type="project" value="UniProtKB-UniRule"/>
</dbReference>
<accession>A0A099IAT1</accession>
<feature type="binding site" evidence="11">
    <location>
        <position position="120"/>
    </location>
    <ligand>
        <name>ATP</name>
        <dbReference type="ChEBI" id="CHEBI:30616"/>
    </ligand>
</feature>
<keyword evidence="4 11" id="KW-0808">Transferase</keyword>
<evidence type="ECO:0000256" key="8">
    <source>
        <dbReference type="ARBA" id="ARBA00022840"/>
    </source>
</evidence>
<sequence length="269" mass="28997">MYEKLWSLRKQLQHSHNLIHCITNPISMNDCANAVLALGAKPIMAQHPMECEQITACSKALALNLGNFDDSRAIAMKKSLHCANENGIPVIIDMVGAGCSDLREAFAEKLLHEGKFSIIKGNLSELKAVSGRDSHALGIDVGDDDREAPAKSAEWLAELARKYGTTVLCSGEVDILTDGKQIYFVENGDSMMTLCTGTGCMLNVIAAAFLSVTETALDAALAACITFELAAEKSVSITEGPGSFHASLFDSLYEINALDFAKARIRREL</sequence>
<keyword evidence="8 11" id="KW-0067">ATP-binding</keyword>
<comment type="function">
    <text evidence="11">Catalyzes the phosphorylation of the hydroxyl group of 4-methyl-5-beta-hydroxyethylthiazole (THZ).</text>
</comment>
<dbReference type="InterPro" id="IPR029056">
    <property type="entry name" value="Ribokinase-like"/>
</dbReference>
<comment type="catalytic activity">
    <reaction evidence="1 11">
        <text>5-(2-hydroxyethyl)-4-methylthiazole + ATP = 4-methyl-5-(2-phosphooxyethyl)-thiazole + ADP + H(+)</text>
        <dbReference type="Rhea" id="RHEA:24212"/>
        <dbReference type="ChEBI" id="CHEBI:15378"/>
        <dbReference type="ChEBI" id="CHEBI:17957"/>
        <dbReference type="ChEBI" id="CHEBI:30616"/>
        <dbReference type="ChEBI" id="CHEBI:58296"/>
        <dbReference type="ChEBI" id="CHEBI:456216"/>
        <dbReference type="EC" id="2.7.1.50"/>
    </reaction>
</comment>
<comment type="cofactor">
    <cofactor evidence="2 11">
        <name>Mg(2+)</name>
        <dbReference type="ChEBI" id="CHEBI:18420"/>
    </cofactor>
</comment>
<dbReference type="SUPFAM" id="SSF53613">
    <property type="entry name" value="Ribokinase-like"/>
    <property type="match status" value="1"/>
</dbReference>
<dbReference type="Proteomes" id="UP000030008">
    <property type="component" value="Unassembled WGS sequence"/>
</dbReference>
<dbReference type="Pfam" id="PF02110">
    <property type="entry name" value="HK"/>
    <property type="match status" value="1"/>
</dbReference>
<keyword evidence="6 11" id="KW-0547">Nucleotide-binding</keyword>
<dbReference type="HAMAP" id="MF_00228">
    <property type="entry name" value="Thz_kinase"/>
    <property type="match status" value="1"/>
</dbReference>
<feature type="binding site" evidence="11">
    <location>
        <position position="44"/>
    </location>
    <ligand>
        <name>substrate</name>
    </ligand>
</feature>
<dbReference type="GO" id="GO:0004417">
    <property type="term" value="F:hydroxyethylthiazole kinase activity"/>
    <property type="evidence" value="ECO:0007669"/>
    <property type="project" value="UniProtKB-UniRule"/>
</dbReference>
<keyword evidence="5 11" id="KW-0479">Metal-binding</keyword>
<dbReference type="GO" id="GO:0000287">
    <property type="term" value="F:magnesium ion binding"/>
    <property type="evidence" value="ECO:0007669"/>
    <property type="project" value="UniProtKB-UniRule"/>
</dbReference>
<gene>
    <name evidence="11" type="primary">thiM</name>
    <name evidence="12" type="ORF">CIAN88_03840</name>
</gene>
<dbReference type="CDD" id="cd01170">
    <property type="entry name" value="THZ_kinase"/>
    <property type="match status" value="1"/>
</dbReference>
<proteinExistence type="inferred from homology"/>
<dbReference type="InterPro" id="IPR000417">
    <property type="entry name" value="Hyethyz_kinase"/>
</dbReference>
<dbReference type="RefSeq" id="WP_044904148.1">
    <property type="nucleotide sequence ID" value="NZ_JAQCQO010000074.1"/>
</dbReference>
<keyword evidence="7 11" id="KW-0418">Kinase</keyword>
<organism evidence="12 13">
    <name type="scientific">Clostridium innocuum</name>
    <dbReference type="NCBI Taxonomy" id="1522"/>
    <lineage>
        <taxon>Bacteria</taxon>
        <taxon>Bacillati</taxon>
        <taxon>Bacillota</taxon>
        <taxon>Clostridia</taxon>
        <taxon>Eubacteriales</taxon>
        <taxon>Clostridiaceae</taxon>
        <taxon>Clostridium</taxon>
    </lineage>
</organism>
<dbReference type="Gene3D" id="3.40.1190.20">
    <property type="match status" value="1"/>
</dbReference>
<keyword evidence="9 11" id="KW-0460">Magnesium</keyword>
<dbReference type="GO" id="GO:0009229">
    <property type="term" value="P:thiamine diphosphate biosynthetic process"/>
    <property type="evidence" value="ECO:0007669"/>
    <property type="project" value="UniProtKB-UniRule"/>
</dbReference>
<evidence type="ECO:0000313" key="13">
    <source>
        <dbReference type="Proteomes" id="UP000030008"/>
    </source>
</evidence>
<comment type="pathway">
    <text evidence="3 11">Cofactor biosynthesis; thiamine diphosphate biosynthesis; 4-methyl-5-(2-phosphoethyl)-thiazole from 5-(2-hydroxyethyl)-4-methylthiazole: step 1/1.</text>
</comment>
<evidence type="ECO:0000256" key="6">
    <source>
        <dbReference type="ARBA" id="ARBA00022741"/>
    </source>
</evidence>
<dbReference type="AlphaFoldDB" id="A0A099IAT1"/>
<evidence type="ECO:0000256" key="11">
    <source>
        <dbReference type="HAMAP-Rule" id="MF_00228"/>
    </source>
</evidence>
<evidence type="ECO:0000256" key="2">
    <source>
        <dbReference type="ARBA" id="ARBA00001946"/>
    </source>
</evidence>
<comment type="caution">
    <text evidence="12">The sequence shown here is derived from an EMBL/GenBank/DDBJ whole genome shotgun (WGS) entry which is preliminary data.</text>
</comment>
<dbReference type="UniPathway" id="UPA00060">
    <property type="reaction ID" value="UER00139"/>
</dbReference>
<name>A0A099IAT1_CLOIN</name>
<evidence type="ECO:0000256" key="4">
    <source>
        <dbReference type="ARBA" id="ARBA00022679"/>
    </source>
</evidence>
<dbReference type="PIRSF" id="PIRSF000513">
    <property type="entry name" value="Thz_kinase"/>
    <property type="match status" value="1"/>
</dbReference>